<name>A0AA51MLD1_9GAMM</name>
<sequence>MRTLFSLIESPMHPNFSALYQQLGIAEQRFTAARKLHKAVQQQAPDFLVGEFIYGFGNNYAGANVCNLDVTLRALQRFSPHTKVIIFVPPPEAQYVDKLLELFPIHAVLKYPVTAQDLTTAMGITNIAQS</sequence>
<dbReference type="RefSeq" id="WP_308134754.1">
    <property type="nucleotide sequence ID" value="NZ_CP133197.1"/>
</dbReference>
<dbReference type="EMBL" id="JAVFKN010000011">
    <property type="protein sequence ID" value="MDQ5768786.1"/>
    <property type="molecule type" value="Genomic_DNA"/>
</dbReference>
<dbReference type="AlphaFoldDB" id="A0AA51MLD1"/>
<accession>A0AA51MLD1</accession>
<evidence type="ECO:0000313" key="1">
    <source>
        <dbReference type="EMBL" id="MDQ5768786.1"/>
    </source>
</evidence>
<gene>
    <name evidence="1" type="ORF">RCC75_09615</name>
    <name evidence="2" type="ORF">RCG00_19890</name>
</gene>
<evidence type="ECO:0000313" key="3">
    <source>
        <dbReference type="Proteomes" id="UP001223336"/>
    </source>
</evidence>
<protein>
    <submittedName>
        <fullName evidence="2">Uncharacterized protein</fullName>
    </submittedName>
</protein>
<organism evidence="2">
    <name type="scientific">Thiothrix subterranea</name>
    <dbReference type="NCBI Taxonomy" id="2735563"/>
    <lineage>
        <taxon>Bacteria</taxon>
        <taxon>Pseudomonadati</taxon>
        <taxon>Pseudomonadota</taxon>
        <taxon>Gammaproteobacteria</taxon>
        <taxon>Thiotrichales</taxon>
        <taxon>Thiotrichaceae</taxon>
        <taxon>Thiothrix</taxon>
    </lineage>
</organism>
<dbReference type="Proteomes" id="UP001229862">
    <property type="component" value="Chromosome"/>
</dbReference>
<evidence type="ECO:0000313" key="2">
    <source>
        <dbReference type="EMBL" id="WML86532.1"/>
    </source>
</evidence>
<dbReference type="Proteomes" id="UP001223336">
    <property type="component" value="Unassembled WGS sequence"/>
</dbReference>
<proteinExistence type="predicted"/>
<dbReference type="EMBL" id="CP133217">
    <property type="protein sequence ID" value="WML86532.1"/>
    <property type="molecule type" value="Genomic_DNA"/>
</dbReference>
<keyword evidence="3" id="KW-1185">Reference proteome</keyword>
<reference evidence="2 3" key="1">
    <citation type="submission" date="2023-08" db="EMBL/GenBank/DDBJ databases">
        <title>New molecular markers tilS and rpoB for phylogenetic and monitoring studies of the genus Thiothrix biodiversity.</title>
        <authorList>
            <person name="Ravin N.V."/>
            <person name="Smolyakov D."/>
            <person name="Markov N.D."/>
            <person name="Beletsky A.V."/>
            <person name="Mardanov A.V."/>
            <person name="Rudenko T.S."/>
            <person name="Grabovich M.Y."/>
        </authorList>
    </citation>
    <scope>NUCLEOTIDE SEQUENCE</scope>
    <source>
        <strain evidence="2">DNT52</strain>
        <strain evidence="1 3">H33</strain>
    </source>
</reference>